<keyword evidence="1" id="KW-0677">Repeat</keyword>
<feature type="domain" description="Nephrocystin 3-like N-terminal" evidence="3">
    <location>
        <begin position="487"/>
        <end position="596"/>
    </location>
</feature>
<evidence type="ECO:0000259" key="3">
    <source>
        <dbReference type="Pfam" id="PF24883"/>
    </source>
</evidence>
<reference evidence="4 5" key="1">
    <citation type="submission" date="2017-10" db="EMBL/GenBank/DDBJ databases">
        <title>Comparative genomics in systemic dimorphic fungi from Ajellomycetaceae.</title>
        <authorList>
            <person name="Munoz J.F."/>
            <person name="Mcewen J.G."/>
            <person name="Clay O.K."/>
            <person name="Cuomo C.A."/>
        </authorList>
    </citation>
    <scope>NUCLEOTIDE SEQUENCE [LARGE SCALE GENOMIC DNA]</scope>
    <source>
        <strain evidence="4 5">UAMH5409</strain>
    </source>
</reference>
<evidence type="ECO:0008006" key="6">
    <source>
        <dbReference type="Google" id="ProtNLM"/>
    </source>
</evidence>
<dbReference type="Pfam" id="PF24809">
    <property type="entry name" value="DUF7708"/>
    <property type="match status" value="1"/>
</dbReference>
<evidence type="ECO:0000313" key="4">
    <source>
        <dbReference type="EMBL" id="PGH05350.1"/>
    </source>
</evidence>
<dbReference type="PANTHER" id="PTHR40619:SF3">
    <property type="entry name" value="FUNGAL STAND N-TERMINAL GOODBYE DOMAIN-CONTAINING PROTEIN"/>
    <property type="match status" value="1"/>
</dbReference>
<organism evidence="4 5">
    <name type="scientific">Helicocarpus griseus UAMH5409</name>
    <dbReference type="NCBI Taxonomy" id="1447875"/>
    <lineage>
        <taxon>Eukaryota</taxon>
        <taxon>Fungi</taxon>
        <taxon>Dikarya</taxon>
        <taxon>Ascomycota</taxon>
        <taxon>Pezizomycotina</taxon>
        <taxon>Eurotiomycetes</taxon>
        <taxon>Eurotiomycetidae</taxon>
        <taxon>Onygenales</taxon>
        <taxon>Ajellomycetaceae</taxon>
        <taxon>Helicocarpus</taxon>
    </lineage>
</organism>
<evidence type="ECO:0000256" key="1">
    <source>
        <dbReference type="ARBA" id="ARBA00022737"/>
    </source>
</evidence>
<evidence type="ECO:0000259" key="2">
    <source>
        <dbReference type="Pfam" id="PF24809"/>
    </source>
</evidence>
<protein>
    <recommendedName>
        <fullName evidence="6">Fungal STAND N-terminal Goodbye domain-containing protein</fullName>
    </recommendedName>
</protein>
<feature type="domain" description="DUF7708" evidence="2">
    <location>
        <begin position="191"/>
        <end position="315"/>
    </location>
</feature>
<dbReference type="InterPro" id="IPR056125">
    <property type="entry name" value="DUF7708"/>
</dbReference>
<name>A0A2B7X903_9EURO</name>
<comment type="caution">
    <text evidence="4">The sequence shown here is derived from an EMBL/GenBank/DDBJ whole genome shotgun (WGS) entry which is preliminary data.</text>
</comment>
<keyword evidence="5" id="KW-1185">Reference proteome</keyword>
<dbReference type="EMBL" id="PDNB01000126">
    <property type="protein sequence ID" value="PGH05350.1"/>
    <property type="molecule type" value="Genomic_DNA"/>
</dbReference>
<dbReference type="OrthoDB" id="5419927at2759"/>
<accession>A0A2B7X903</accession>
<dbReference type="PANTHER" id="PTHR40619">
    <property type="entry name" value="FUNGAL STAND N-TERMINAL GOODBYE DOMAIN-CONTAINING PROTEIN"/>
    <property type="match status" value="1"/>
</dbReference>
<dbReference type="AlphaFoldDB" id="A0A2B7X903"/>
<dbReference type="Proteomes" id="UP000223968">
    <property type="component" value="Unassembled WGS sequence"/>
</dbReference>
<dbReference type="InterPro" id="IPR056884">
    <property type="entry name" value="NPHP3-like_N"/>
</dbReference>
<sequence>MKRTKTTLDFLTEKGKKGRSILNFKLKPSNKDAAAFLKTQNGAINTALDFSPTSGVKVDEQQEAIVVVADGSKEPTKGDGDDKLDTSKAYEECFEAQKSYQEVLDKCLAKHRETIAVSNNSSSTEPQPKTTATFQDVEATLNKAMKGLNNVMGARQDRLHQKDFFSRLHKRFVGFRNRAEDAQSFVSFLPSGSEFGSLICGGLTIILKAAAQYASMESSIVDALERINFVMVDKAYISDIHPEDQRMHTLVSSLFASIFTILEFLVQWVFKEPIRRGLETVVTSETYGQELKSLVSKMEYRSGAVRHYAAFLEQKAMKEHIEKMETYMKNLNALGTAVTKKTDEQVEQLGKIEGHVKALDTKLLQANFGQQVFILIASDPPQVPVRSGKQNQIAWSGAQPGTEFMNGNQHRIDPEDLLNSVGYQPDLVAKDCKGILGRPRLDNNGWKKVAEISKHIRLQAFVETEYSHILLIEGGQNSKHVPRSVMSVLTAKVVDALNQLKDSSGTVYCISFFCSEHHRTNEPFSSARDLLITLLLQLIDQHREFDGSLLQDCLDTILHNPADLEQLWNVFESCVRDLPEQTRLFCILDGIGFFETPERRKQEMKFIIQRLQLLGREEIANGPALKLLFTTPARCVSSRQLFEPYEIFISRSTPSKSSFFNRGILSRR</sequence>
<gene>
    <name evidence="4" type="ORF">AJ79_06819</name>
</gene>
<evidence type="ECO:0000313" key="5">
    <source>
        <dbReference type="Proteomes" id="UP000223968"/>
    </source>
</evidence>
<dbReference type="Pfam" id="PF24883">
    <property type="entry name" value="NPHP3_N"/>
    <property type="match status" value="1"/>
</dbReference>
<proteinExistence type="predicted"/>
<dbReference type="STRING" id="1447875.A0A2B7X903"/>